<proteinExistence type="predicted"/>
<evidence type="ECO:0000313" key="2">
    <source>
        <dbReference type="EMBL" id="GAQ46728.1"/>
    </source>
</evidence>
<keyword evidence="1" id="KW-0812">Transmembrane</keyword>
<feature type="transmembrane region" description="Helical" evidence="1">
    <location>
        <begin position="211"/>
        <end position="231"/>
    </location>
</feature>
<comment type="caution">
    <text evidence="2">The sequence shown here is derived from an EMBL/GenBank/DDBJ whole genome shotgun (WGS) entry which is preliminary data.</text>
</comment>
<keyword evidence="1" id="KW-1133">Transmembrane helix</keyword>
<dbReference type="VEuPathDB" id="FungiDB:ASPNIDRAFT2_1165898"/>
<accession>A0A117E392</accession>
<gene>
    <name evidence="2" type="ORF">ABL_09389</name>
</gene>
<dbReference type="VEuPathDB" id="FungiDB:An16g00220"/>
<evidence type="ECO:0000313" key="3">
    <source>
        <dbReference type="Proteomes" id="UP000068243"/>
    </source>
</evidence>
<name>A0A117E392_ASPNG</name>
<dbReference type="VEuPathDB" id="FungiDB:ATCC64974_71670"/>
<dbReference type="OrthoDB" id="4496655at2759"/>
<feature type="transmembrane region" description="Helical" evidence="1">
    <location>
        <begin position="79"/>
        <end position="100"/>
    </location>
</feature>
<feature type="transmembrane region" description="Helical" evidence="1">
    <location>
        <begin position="144"/>
        <end position="162"/>
    </location>
</feature>
<evidence type="ECO:0000256" key="1">
    <source>
        <dbReference type="SAM" id="Phobius"/>
    </source>
</evidence>
<keyword evidence="1" id="KW-0472">Membrane</keyword>
<dbReference type="Proteomes" id="UP000068243">
    <property type="component" value="Unassembled WGS sequence"/>
</dbReference>
<dbReference type="VEuPathDB" id="FungiDB:M747DRAFT_159989"/>
<dbReference type="EMBL" id="BCMY01000022">
    <property type="protein sequence ID" value="GAQ46728.1"/>
    <property type="molecule type" value="Genomic_DNA"/>
</dbReference>
<feature type="transmembrane region" description="Helical" evidence="1">
    <location>
        <begin position="51"/>
        <end position="73"/>
    </location>
</feature>
<organism evidence="2 3">
    <name type="scientific">Aspergillus niger</name>
    <dbReference type="NCBI Taxonomy" id="5061"/>
    <lineage>
        <taxon>Eukaryota</taxon>
        <taxon>Fungi</taxon>
        <taxon>Dikarya</taxon>
        <taxon>Ascomycota</taxon>
        <taxon>Pezizomycotina</taxon>
        <taxon>Eurotiomycetes</taxon>
        <taxon>Eurotiomycetidae</taxon>
        <taxon>Eurotiales</taxon>
        <taxon>Aspergillaceae</taxon>
        <taxon>Aspergillus</taxon>
        <taxon>Aspergillus subgen. Circumdati</taxon>
    </lineage>
</organism>
<dbReference type="OMA" id="CCTWLYE"/>
<sequence>MVCQASTVEYKTRNLRFQRVRKVDFTPTTNYTVCYLVMAALSRLNGQISTFLAVGFLASWAITALCLTAINVLNTESTFTAQAASISLLTFLVCRLLVCLQPVAPTEGRTIAHLLATADNGSRRGALIFFSFCSTWLYELLSKGLLLLLLTFFGGVMATVIYNDPNLSENWHTQPVSDQPQTTTALAEINDFKEKAGFDPTQLFRWIPPQAVVYFIALVWFNFISLGLYILGHGLKALCKVLGFTVTCTTSKDNHPVE</sequence>
<dbReference type="AlphaFoldDB" id="A0A117E392"/>
<reference evidence="3" key="1">
    <citation type="journal article" date="2016" name="Genome Announc.">
        <title>Draft genome sequence of Aspergillus niger strain An76.</title>
        <authorList>
            <person name="Gong W."/>
            <person name="Cheng Z."/>
            <person name="Zhang H."/>
            <person name="Liu L."/>
            <person name="Gao P."/>
            <person name="Wang L."/>
        </authorList>
    </citation>
    <scope>NUCLEOTIDE SEQUENCE [LARGE SCALE GENOMIC DNA]</scope>
    <source>
        <strain evidence="3">An76</strain>
    </source>
</reference>
<protein>
    <submittedName>
        <fullName evidence="2">Similar to An16g00220</fullName>
    </submittedName>
</protein>